<dbReference type="AlphaFoldDB" id="A0A371HAQ1"/>
<keyword evidence="7" id="KW-0695">RNA-directed DNA polymerase</keyword>
<dbReference type="GO" id="GO:0003964">
    <property type="term" value="F:RNA-directed DNA polymerase activity"/>
    <property type="evidence" value="ECO:0007669"/>
    <property type="project" value="UniProtKB-KW"/>
</dbReference>
<accession>A0A371HAQ1</accession>
<evidence type="ECO:0000256" key="2">
    <source>
        <dbReference type="ARBA" id="ARBA00022723"/>
    </source>
</evidence>
<name>A0A371HAQ1_MUCPR</name>
<feature type="non-terminal residue" evidence="10">
    <location>
        <position position="1"/>
    </location>
</feature>
<keyword evidence="8" id="KW-0239">DNA-directed DNA polymerase</keyword>
<evidence type="ECO:0000256" key="9">
    <source>
        <dbReference type="ARBA" id="ARBA00023172"/>
    </source>
</evidence>
<evidence type="ECO:0000256" key="7">
    <source>
        <dbReference type="ARBA" id="ARBA00022918"/>
    </source>
</evidence>
<keyword evidence="6" id="KW-0229">DNA integration</keyword>
<dbReference type="PANTHER" id="PTHR42648">
    <property type="entry name" value="TRANSPOSASE, PUTATIVE-RELATED"/>
    <property type="match status" value="1"/>
</dbReference>
<evidence type="ECO:0000256" key="4">
    <source>
        <dbReference type="ARBA" id="ARBA00022801"/>
    </source>
</evidence>
<evidence type="ECO:0000313" key="11">
    <source>
        <dbReference type="Proteomes" id="UP000257109"/>
    </source>
</evidence>
<evidence type="ECO:0000256" key="1">
    <source>
        <dbReference type="ARBA" id="ARBA00022722"/>
    </source>
</evidence>
<dbReference type="GO" id="GO:0046872">
    <property type="term" value="F:metal ion binding"/>
    <property type="evidence" value="ECO:0007669"/>
    <property type="project" value="UniProtKB-KW"/>
</dbReference>
<proteinExistence type="predicted"/>
<dbReference type="Proteomes" id="UP000257109">
    <property type="component" value="Unassembled WGS sequence"/>
</dbReference>
<sequence length="278" mass="31764">MVKEMAYINHPNQLCEACLLGKHARRSFLKEATSRENEPFQLVHTNMCGPIDPLSFESWKGVKAKVDHLRVFGSIAYAYVPNQERSKLDDRSVKHLYNPNNGKIIVSKDVEFDETYFKEGDQEAIVPNEFSTSLLPPTPSIHEASSFEESLSERVRKMRSVETSHGEEIKAIKKNDTYELSNLPKSHEAIRAKAKGEGLEVEEGVVWPKASTKGNSHIDKYFQYNEFICCQHGYALYFKKFDNGDILIVCINVDDLNFLKITQICLKTSKRLCLVNLR</sequence>
<keyword evidence="4" id="KW-0378">Hydrolase</keyword>
<dbReference type="GO" id="GO:0015074">
    <property type="term" value="P:DNA integration"/>
    <property type="evidence" value="ECO:0007669"/>
    <property type="project" value="UniProtKB-KW"/>
</dbReference>
<evidence type="ECO:0008006" key="12">
    <source>
        <dbReference type="Google" id="ProtNLM"/>
    </source>
</evidence>
<evidence type="ECO:0000256" key="8">
    <source>
        <dbReference type="ARBA" id="ARBA00022932"/>
    </source>
</evidence>
<dbReference type="EMBL" id="QJKJ01003121">
    <property type="protein sequence ID" value="RDX99865.1"/>
    <property type="molecule type" value="Genomic_DNA"/>
</dbReference>
<reference evidence="10" key="1">
    <citation type="submission" date="2018-05" db="EMBL/GenBank/DDBJ databases">
        <title>Draft genome of Mucuna pruriens seed.</title>
        <authorList>
            <person name="Nnadi N.E."/>
            <person name="Vos R."/>
            <person name="Hasami M.H."/>
            <person name="Devisetty U.K."/>
            <person name="Aguiy J.C."/>
        </authorList>
    </citation>
    <scope>NUCLEOTIDE SEQUENCE [LARGE SCALE GENOMIC DNA]</scope>
    <source>
        <strain evidence="10">JCA_2017</strain>
    </source>
</reference>
<dbReference type="GO" id="GO:0004519">
    <property type="term" value="F:endonuclease activity"/>
    <property type="evidence" value="ECO:0007669"/>
    <property type="project" value="UniProtKB-KW"/>
</dbReference>
<dbReference type="GO" id="GO:0016787">
    <property type="term" value="F:hydrolase activity"/>
    <property type="evidence" value="ECO:0007669"/>
    <property type="project" value="UniProtKB-KW"/>
</dbReference>
<evidence type="ECO:0000256" key="3">
    <source>
        <dbReference type="ARBA" id="ARBA00022759"/>
    </source>
</evidence>
<keyword evidence="9" id="KW-0233">DNA recombination</keyword>
<protein>
    <recommendedName>
        <fullName evidence="12">GAG-pre-integrase domain-containing protein</fullName>
    </recommendedName>
</protein>
<dbReference type="OrthoDB" id="6776856at2759"/>
<dbReference type="InterPro" id="IPR039537">
    <property type="entry name" value="Retrotran_Ty1/copia-like"/>
</dbReference>
<dbReference type="GO" id="GO:0006310">
    <property type="term" value="P:DNA recombination"/>
    <property type="evidence" value="ECO:0007669"/>
    <property type="project" value="UniProtKB-KW"/>
</dbReference>
<keyword evidence="8" id="KW-0548">Nucleotidyltransferase</keyword>
<dbReference type="PANTHER" id="PTHR42648:SF11">
    <property type="entry name" value="TRANSPOSON TY4-P GAG-POL POLYPROTEIN"/>
    <property type="match status" value="1"/>
</dbReference>
<evidence type="ECO:0000313" key="10">
    <source>
        <dbReference type="EMBL" id="RDX99865.1"/>
    </source>
</evidence>
<keyword evidence="2" id="KW-0479">Metal-binding</keyword>
<gene>
    <name evidence="10" type="ORF">CR513_17017</name>
</gene>
<keyword evidence="1" id="KW-0540">Nuclease</keyword>
<comment type="caution">
    <text evidence="10">The sequence shown here is derived from an EMBL/GenBank/DDBJ whole genome shotgun (WGS) entry which is preliminary data.</text>
</comment>
<evidence type="ECO:0000256" key="5">
    <source>
        <dbReference type="ARBA" id="ARBA00022842"/>
    </source>
</evidence>
<dbReference type="GO" id="GO:0003887">
    <property type="term" value="F:DNA-directed DNA polymerase activity"/>
    <property type="evidence" value="ECO:0007669"/>
    <property type="project" value="UniProtKB-KW"/>
</dbReference>
<organism evidence="10 11">
    <name type="scientific">Mucuna pruriens</name>
    <name type="common">Velvet bean</name>
    <name type="synonym">Dolichos pruriens</name>
    <dbReference type="NCBI Taxonomy" id="157652"/>
    <lineage>
        <taxon>Eukaryota</taxon>
        <taxon>Viridiplantae</taxon>
        <taxon>Streptophyta</taxon>
        <taxon>Embryophyta</taxon>
        <taxon>Tracheophyta</taxon>
        <taxon>Spermatophyta</taxon>
        <taxon>Magnoliopsida</taxon>
        <taxon>eudicotyledons</taxon>
        <taxon>Gunneridae</taxon>
        <taxon>Pentapetalae</taxon>
        <taxon>rosids</taxon>
        <taxon>fabids</taxon>
        <taxon>Fabales</taxon>
        <taxon>Fabaceae</taxon>
        <taxon>Papilionoideae</taxon>
        <taxon>50 kb inversion clade</taxon>
        <taxon>NPAAA clade</taxon>
        <taxon>indigoferoid/millettioid clade</taxon>
        <taxon>Phaseoleae</taxon>
        <taxon>Mucuna</taxon>
    </lineage>
</organism>
<keyword evidence="8" id="KW-0808">Transferase</keyword>
<keyword evidence="3" id="KW-0255">Endonuclease</keyword>
<evidence type="ECO:0000256" key="6">
    <source>
        <dbReference type="ARBA" id="ARBA00022908"/>
    </source>
</evidence>
<dbReference type="STRING" id="157652.A0A371HAQ1"/>
<keyword evidence="11" id="KW-1185">Reference proteome</keyword>
<keyword evidence="5" id="KW-0460">Magnesium</keyword>